<comment type="caution">
    <text evidence="3">The sequence shown here is derived from an EMBL/GenBank/DDBJ whole genome shotgun (WGS) entry which is preliminary data.</text>
</comment>
<evidence type="ECO:0000259" key="2">
    <source>
        <dbReference type="PROSITE" id="PS50181"/>
    </source>
</evidence>
<dbReference type="InterPro" id="IPR036047">
    <property type="entry name" value="F-box-like_dom_sf"/>
</dbReference>
<name>A0AAD4QLL3_9AGAM</name>
<dbReference type="PROSITE" id="PS50181">
    <property type="entry name" value="FBOX"/>
    <property type="match status" value="1"/>
</dbReference>
<evidence type="ECO:0000313" key="4">
    <source>
        <dbReference type="Proteomes" id="UP001203297"/>
    </source>
</evidence>
<proteinExistence type="predicted"/>
<feature type="domain" description="F-box" evidence="2">
    <location>
        <begin position="259"/>
        <end position="305"/>
    </location>
</feature>
<feature type="region of interest" description="Disordered" evidence="1">
    <location>
        <begin position="135"/>
        <end position="157"/>
    </location>
</feature>
<accession>A0AAD4QLL3</accession>
<organism evidence="3 4">
    <name type="scientific">Multifurca ochricompacta</name>
    <dbReference type="NCBI Taxonomy" id="376703"/>
    <lineage>
        <taxon>Eukaryota</taxon>
        <taxon>Fungi</taxon>
        <taxon>Dikarya</taxon>
        <taxon>Basidiomycota</taxon>
        <taxon>Agaricomycotina</taxon>
        <taxon>Agaricomycetes</taxon>
        <taxon>Russulales</taxon>
        <taxon>Russulaceae</taxon>
        <taxon>Multifurca</taxon>
    </lineage>
</organism>
<dbReference type="Pfam" id="PF12937">
    <property type="entry name" value="F-box-like"/>
    <property type="match status" value="1"/>
</dbReference>
<feature type="compositionally biased region" description="Low complexity" evidence="1">
    <location>
        <begin position="334"/>
        <end position="346"/>
    </location>
</feature>
<evidence type="ECO:0000256" key="1">
    <source>
        <dbReference type="SAM" id="MobiDB-lite"/>
    </source>
</evidence>
<dbReference type="SUPFAM" id="SSF81383">
    <property type="entry name" value="F-box domain"/>
    <property type="match status" value="1"/>
</dbReference>
<dbReference type="EMBL" id="WTXG01000023">
    <property type="protein sequence ID" value="KAI0299434.1"/>
    <property type="molecule type" value="Genomic_DNA"/>
</dbReference>
<dbReference type="InterPro" id="IPR001810">
    <property type="entry name" value="F-box_dom"/>
</dbReference>
<evidence type="ECO:0000313" key="3">
    <source>
        <dbReference type="EMBL" id="KAI0299434.1"/>
    </source>
</evidence>
<dbReference type="SMART" id="SM00256">
    <property type="entry name" value="FBOX"/>
    <property type="match status" value="1"/>
</dbReference>
<gene>
    <name evidence="3" type="ORF">B0F90DRAFT_621389</name>
</gene>
<reference evidence="3" key="1">
    <citation type="journal article" date="2022" name="New Phytol.">
        <title>Evolutionary transition to the ectomycorrhizal habit in the genomes of a hyperdiverse lineage of mushroom-forming fungi.</title>
        <authorList>
            <person name="Looney B."/>
            <person name="Miyauchi S."/>
            <person name="Morin E."/>
            <person name="Drula E."/>
            <person name="Courty P.E."/>
            <person name="Kohler A."/>
            <person name="Kuo A."/>
            <person name="LaButti K."/>
            <person name="Pangilinan J."/>
            <person name="Lipzen A."/>
            <person name="Riley R."/>
            <person name="Andreopoulos W."/>
            <person name="He G."/>
            <person name="Johnson J."/>
            <person name="Nolan M."/>
            <person name="Tritt A."/>
            <person name="Barry K.W."/>
            <person name="Grigoriev I.V."/>
            <person name="Nagy L.G."/>
            <person name="Hibbett D."/>
            <person name="Henrissat B."/>
            <person name="Matheny P.B."/>
            <person name="Labbe J."/>
            <person name="Martin F.M."/>
        </authorList>
    </citation>
    <scope>NUCLEOTIDE SEQUENCE</scope>
    <source>
        <strain evidence="3">BPL690</strain>
    </source>
</reference>
<dbReference type="Gene3D" id="1.20.1280.50">
    <property type="match status" value="1"/>
</dbReference>
<keyword evidence="4" id="KW-1185">Reference proteome</keyword>
<dbReference type="Proteomes" id="UP001203297">
    <property type="component" value="Unassembled WGS sequence"/>
</dbReference>
<protein>
    <recommendedName>
        <fullName evidence="2">F-box domain-containing protein</fullName>
    </recommendedName>
</protein>
<dbReference type="AlphaFoldDB" id="A0AAD4QLL3"/>
<feature type="region of interest" description="Disordered" evidence="1">
    <location>
        <begin position="330"/>
        <end position="363"/>
    </location>
</feature>
<feature type="compositionally biased region" description="Polar residues" evidence="1">
    <location>
        <begin position="347"/>
        <end position="363"/>
    </location>
</feature>
<sequence length="438" mass="48906">MKKGKEKEKRRSDQLTHHPIPIPFSFSFIDRQLSHSHNSHPLIHFMRIPSTTSSTTTNRRIFHPLVIPTSTYTSLQFGVQSSSSLTTASSYPDDNNSDDFDIIDSSPFSVPHSMTVTRPPSPSFSFDFSVISTPSPSPDRNTFPSVSLTTSPWPGTSTRDKRYNTIHNSPPSYHALPASSHRTTQTSKSMKCLIPRLWGALSSPTRKGRRKPARRKTYAMPSNFSYADLQPLDGEEGELIDEACYVDYGDVVQSPPKFADLLSRLPPEVAIYALCFLDLSSIIVCQSVSRRWNILANDSAVWRELFYRRQGWEINLERAVARGWTHPALEQLAESPTSPTSSPESTRGQTLGRSMFSGSTPSSAAIHTESLDVLARPPIPVHPFPHALSPWSPEHPSDTNLPRSASVHAPLFLPWRDYIRPVLPWTLVGLEVSFTPCT</sequence>